<dbReference type="InterPro" id="IPR050534">
    <property type="entry name" value="Coronavir_polyprotein_1ab"/>
</dbReference>
<reference evidence="4 5" key="1">
    <citation type="submission" date="2015-01" db="EMBL/GenBank/DDBJ databases">
        <title>Draft genome of the acidophilic iron oxidizer Ferrimicrobium acidiphilum strain T23.</title>
        <authorList>
            <person name="Poehlein A."/>
            <person name="Eisen S."/>
            <person name="Schloemann M."/>
            <person name="Johnson B.D."/>
            <person name="Daniel R."/>
            <person name="Muehling M."/>
        </authorList>
    </citation>
    <scope>NUCLEOTIDE SEQUENCE [LARGE SCALE GENOMIC DNA]</scope>
    <source>
        <strain evidence="4 5">T23</strain>
    </source>
</reference>
<organism evidence="4 5">
    <name type="scientific">Ferrimicrobium acidiphilum DSM 19497</name>
    <dbReference type="NCBI Taxonomy" id="1121877"/>
    <lineage>
        <taxon>Bacteria</taxon>
        <taxon>Bacillati</taxon>
        <taxon>Actinomycetota</taxon>
        <taxon>Acidimicrobiia</taxon>
        <taxon>Acidimicrobiales</taxon>
        <taxon>Acidimicrobiaceae</taxon>
        <taxon>Ferrimicrobium</taxon>
    </lineage>
</organism>
<evidence type="ECO:0000313" key="5">
    <source>
        <dbReference type="Proteomes" id="UP000032336"/>
    </source>
</evidence>
<dbReference type="EMBL" id="JXUW01000010">
    <property type="protein sequence ID" value="KJE76907.1"/>
    <property type="molecule type" value="Genomic_DNA"/>
</dbReference>
<dbReference type="STRING" id="1121877.FEAC_14090"/>
<evidence type="ECO:0000256" key="2">
    <source>
        <dbReference type="ARBA" id="ARBA00022840"/>
    </source>
</evidence>
<dbReference type="eggNOG" id="COG0507">
    <property type="taxonomic scope" value="Bacteria"/>
</dbReference>
<evidence type="ECO:0000313" key="4">
    <source>
        <dbReference type="EMBL" id="KJE76907.1"/>
    </source>
</evidence>
<comment type="caution">
    <text evidence="4">The sequence shown here is derived from an EMBL/GenBank/DDBJ whole genome shotgun (WGS) entry which is preliminary data.</text>
</comment>
<dbReference type="GO" id="GO:0003678">
    <property type="term" value="F:DNA helicase activity"/>
    <property type="evidence" value="ECO:0007669"/>
    <property type="project" value="UniProtKB-ARBA"/>
</dbReference>
<keyword evidence="5" id="KW-1185">Reference proteome</keyword>
<evidence type="ECO:0000259" key="3">
    <source>
        <dbReference type="Pfam" id="PF08751"/>
    </source>
</evidence>
<dbReference type="SUPFAM" id="SSF55464">
    <property type="entry name" value="Origin of replication-binding domain, RBD-like"/>
    <property type="match status" value="1"/>
</dbReference>
<dbReference type="Pfam" id="PF08751">
    <property type="entry name" value="TrwC"/>
    <property type="match status" value="1"/>
</dbReference>
<gene>
    <name evidence="4" type="primary">traI2</name>
    <name evidence="4" type="ORF">FEAC_14090</name>
</gene>
<dbReference type="InterPro" id="IPR027417">
    <property type="entry name" value="P-loop_NTPase"/>
</dbReference>
<dbReference type="CDD" id="cd18809">
    <property type="entry name" value="SF1_C_RecD"/>
    <property type="match status" value="1"/>
</dbReference>
<name>A0A0D8FXA9_9ACTN</name>
<keyword evidence="2" id="KW-0067">ATP-binding</keyword>
<dbReference type="Proteomes" id="UP000032336">
    <property type="component" value="Unassembled WGS sequence"/>
</dbReference>
<dbReference type="GO" id="GO:0005524">
    <property type="term" value="F:ATP binding"/>
    <property type="evidence" value="ECO:0007669"/>
    <property type="project" value="UniProtKB-KW"/>
</dbReference>
<dbReference type="SUPFAM" id="SSF52540">
    <property type="entry name" value="P-loop containing nucleoside triphosphate hydrolases"/>
    <property type="match status" value="2"/>
</dbReference>
<dbReference type="PATRIC" id="fig|1121877.4.peg.1550"/>
<dbReference type="InterPro" id="IPR014862">
    <property type="entry name" value="TrwC"/>
</dbReference>
<accession>A0A0D8FXA9</accession>
<dbReference type="NCBIfam" id="NF041492">
    <property type="entry name" value="MobF"/>
    <property type="match status" value="1"/>
</dbReference>
<dbReference type="GeneID" id="78372611"/>
<evidence type="ECO:0000256" key="1">
    <source>
        <dbReference type="ARBA" id="ARBA00022741"/>
    </source>
</evidence>
<dbReference type="Gene3D" id="3.40.50.300">
    <property type="entry name" value="P-loop containing nucleotide triphosphate hydrolases"/>
    <property type="match status" value="2"/>
</dbReference>
<sequence length="1156" mass="126410">MDSLADPLTGDPVGQALRIRRVSMSDRIKAKVARLPETLTGEDRALAIETIKAEEAQAEKKIGKPVAGFDLTFSPSKSVSVAWALADPETKAIIYRCHQRAIDYVLAYAEREVIHSRSGKNGVLREDVTGISAASFTHYDSRAGDPQLHDHVIVWNRAKSISDGKWRTLDGSGLYKSIVTLGLMHEGVLSDLLTEALGVGWEERVTPGGMPKSEMIGVPTDLMEEFSQRVAAVREHKTHLVEQFTLAHGRAPSAVESVRLAQQANLETRQDKVHRSLAEMTDDWRQRAARYLDDDPTTFVAGLANRNELPLLRAGSLSEEMLQEVARLALERVSERHATFGRTNVLAEVHRQLQGLRFVSPDDRVAVAERTTEIALAEAIQISSPELYHLPERFQRADGTSRMRPKERHLYTTAILLDAEADLFRASRSLDAPIVSVSTVKAVAEVNLAGRDFTMSSDQALAVEVIATSTRRLDLLVGPAGTGKTTTMAGLRTAWELEHGPGSVIGLAPSATAAQVLADELGVETENTAKWLHEWRQGAGRQAERDRLASLTPVIPDAPEPGATRQREIERLDGLLTRWRFHPGQLVIIDEASLIGTFALDELVSAACEADAKVLLVGDPAQISSITAGGMFGSLVRERGDMVATLSDVRRFVHAWERTASMELRVGDEEVIDAYETHERIKEGEREELIEAIYQAWRSDVTAGKDSLMIAGDTDTVTELNNRARADRVAAGEVTAAGLSLVDGTIAGVGDEVVTRENNRLLTTGKGWVKNGDRWQVIATSNDGTMSIRRLGGRGEAILPSDYVAKHVELAYATTAYRAQGRTLDTAHAMITSTTPREVLYVAATRGREANLLYVDTHYDPDPATAHEGTTEVQSARQVLITCLANQGSELGAHEMIRKEHEEAEGIIRLHGEYETIARVAEEERWNELLARSGLTDEHLEQIRESSAYGPLLSALRGAKARGIDIDDDFPTLVTARQLDDADDLAAVLANRVASWTHKHGSKRMGATNLIAGLIPRATEVTDPDLGQALIERERAIEERAIALAERAIEERAKWVQLLGQMPSDPTHQAAWLVNVATIAAYRERWNITGKTVIGNESHVDSIEQLGQWRRASSAARDAIRLGCGKIGTGNSDDIHAVGLDSKLAAKEGASDNFAL</sequence>
<dbReference type="Pfam" id="PF13604">
    <property type="entry name" value="AAA_30"/>
    <property type="match status" value="1"/>
</dbReference>
<dbReference type="AlphaFoldDB" id="A0A0D8FXA9"/>
<dbReference type="PANTHER" id="PTHR43788">
    <property type="entry name" value="DNA2/NAM7 HELICASE FAMILY MEMBER"/>
    <property type="match status" value="1"/>
</dbReference>
<feature type="domain" description="TrwC relaxase" evidence="3">
    <location>
        <begin position="53"/>
        <end position="290"/>
    </location>
</feature>
<protein>
    <submittedName>
        <fullName evidence="4">Multifunctional conjugation protein TraI</fullName>
    </submittedName>
</protein>
<dbReference type="RefSeq" id="WP_052565895.1">
    <property type="nucleotide sequence ID" value="NZ_JXUW01000010.1"/>
</dbReference>
<proteinExistence type="predicted"/>
<dbReference type="PANTHER" id="PTHR43788:SF6">
    <property type="entry name" value="DNA HELICASE B"/>
    <property type="match status" value="1"/>
</dbReference>
<keyword evidence="1" id="KW-0547">Nucleotide-binding</keyword>